<proteinExistence type="predicted"/>
<evidence type="ECO:0000313" key="4">
    <source>
        <dbReference type="Proteomes" id="UP000215596"/>
    </source>
</evidence>
<accession>A0A268EKM7</accession>
<dbReference type="OrthoDB" id="2969869at2"/>
<comment type="caution">
    <text evidence="3">The sequence shown here is derived from an EMBL/GenBank/DDBJ whole genome shotgun (WGS) entry which is preliminary data.</text>
</comment>
<feature type="domain" description="Dit-like phage tail protein N-terminal" evidence="2">
    <location>
        <begin position="10"/>
        <end position="116"/>
    </location>
</feature>
<name>A0A268EKM7_9BACL</name>
<sequence length="178" mass="19735">MATINGHYLMVEDESYDFSVDVTEQPVEKDIDVTDHVQRKPRVLSLTGSVVENAAKIETFLKEASEKGTLVRYVGRTTFSGLITGFAPTRSYRNATGFDFSLSIKEIRIATTSYVNDLPVPIKAQTVKIVNSGTKQTKNKKKSKSSSKSKTKNKKASKAATKEQVKRVKFKPGSPWAQ</sequence>
<reference evidence="3 4" key="1">
    <citation type="submission" date="2017-07" db="EMBL/GenBank/DDBJ databases">
        <title>Isolation and whole genome analysis of endospore-forming bacteria from heroin.</title>
        <authorList>
            <person name="Kalinowski J."/>
            <person name="Ahrens B."/>
            <person name="Al-Dilaimi A."/>
            <person name="Winkler A."/>
            <person name="Wibberg D."/>
            <person name="Schleenbecker U."/>
            <person name="Ruckert C."/>
            <person name="Wolfel R."/>
            <person name="Grass G."/>
        </authorList>
    </citation>
    <scope>NUCLEOTIDE SEQUENCE [LARGE SCALE GENOMIC DNA]</scope>
    <source>
        <strain evidence="3 4">7537-G1</strain>
    </source>
</reference>
<dbReference type="InterPro" id="IPR048494">
    <property type="entry name" value="Dit-like_N"/>
</dbReference>
<feature type="compositionally biased region" description="Basic residues" evidence="1">
    <location>
        <begin position="137"/>
        <end position="157"/>
    </location>
</feature>
<dbReference type="RefSeq" id="WP_095267073.1">
    <property type="nucleotide sequence ID" value="NZ_NPBY01000063.1"/>
</dbReference>
<dbReference type="AlphaFoldDB" id="A0A268EKM7"/>
<dbReference type="Pfam" id="PF21821">
    <property type="entry name" value="Dit_like"/>
    <property type="match status" value="1"/>
</dbReference>
<evidence type="ECO:0000313" key="3">
    <source>
        <dbReference type="EMBL" id="PAD73668.1"/>
    </source>
</evidence>
<feature type="region of interest" description="Disordered" evidence="1">
    <location>
        <begin position="131"/>
        <end position="178"/>
    </location>
</feature>
<evidence type="ECO:0000256" key="1">
    <source>
        <dbReference type="SAM" id="MobiDB-lite"/>
    </source>
</evidence>
<dbReference type="Proteomes" id="UP000215596">
    <property type="component" value="Unassembled WGS sequence"/>
</dbReference>
<gene>
    <name evidence="3" type="ORF">CHH67_19725</name>
</gene>
<protein>
    <recommendedName>
        <fullName evidence="2">Dit-like phage tail protein N-terminal domain-containing protein</fullName>
    </recommendedName>
</protein>
<dbReference type="EMBL" id="NPBY01000063">
    <property type="protein sequence ID" value="PAD73668.1"/>
    <property type="molecule type" value="Genomic_DNA"/>
</dbReference>
<evidence type="ECO:0000259" key="2">
    <source>
        <dbReference type="Pfam" id="PF21821"/>
    </source>
</evidence>
<organism evidence="3 4">
    <name type="scientific">Paenibacillus campinasensis</name>
    <dbReference type="NCBI Taxonomy" id="66347"/>
    <lineage>
        <taxon>Bacteria</taxon>
        <taxon>Bacillati</taxon>
        <taxon>Bacillota</taxon>
        <taxon>Bacilli</taxon>
        <taxon>Bacillales</taxon>
        <taxon>Paenibacillaceae</taxon>
        <taxon>Paenibacillus</taxon>
    </lineage>
</organism>